<name>A0ACB7RPV2_HYAAI</name>
<evidence type="ECO:0000313" key="1">
    <source>
        <dbReference type="EMBL" id="KAH6924405.1"/>
    </source>
</evidence>
<proteinExistence type="predicted"/>
<gene>
    <name evidence="1" type="ORF">HPB50_016699</name>
</gene>
<dbReference type="Proteomes" id="UP000821845">
    <property type="component" value="Chromosome 8"/>
</dbReference>
<evidence type="ECO:0000313" key="2">
    <source>
        <dbReference type="Proteomes" id="UP000821845"/>
    </source>
</evidence>
<dbReference type="EMBL" id="CM023488">
    <property type="protein sequence ID" value="KAH6924405.1"/>
    <property type="molecule type" value="Genomic_DNA"/>
</dbReference>
<reference evidence="1" key="1">
    <citation type="submission" date="2020-05" db="EMBL/GenBank/DDBJ databases">
        <title>Large-scale comparative analyses of tick genomes elucidate their genetic diversity and vector capacities.</title>
        <authorList>
            <person name="Jia N."/>
            <person name="Wang J."/>
            <person name="Shi W."/>
            <person name="Du L."/>
            <person name="Sun Y."/>
            <person name="Zhan W."/>
            <person name="Jiang J."/>
            <person name="Wang Q."/>
            <person name="Zhang B."/>
            <person name="Ji P."/>
            <person name="Sakyi L.B."/>
            <person name="Cui X."/>
            <person name="Yuan T."/>
            <person name="Jiang B."/>
            <person name="Yang W."/>
            <person name="Lam T.T.-Y."/>
            <person name="Chang Q."/>
            <person name="Ding S."/>
            <person name="Wang X."/>
            <person name="Zhu J."/>
            <person name="Ruan X."/>
            <person name="Zhao L."/>
            <person name="Wei J."/>
            <person name="Que T."/>
            <person name="Du C."/>
            <person name="Cheng J."/>
            <person name="Dai P."/>
            <person name="Han X."/>
            <person name="Huang E."/>
            <person name="Gao Y."/>
            <person name="Liu J."/>
            <person name="Shao H."/>
            <person name="Ye R."/>
            <person name="Li L."/>
            <person name="Wei W."/>
            <person name="Wang X."/>
            <person name="Wang C."/>
            <person name="Yang T."/>
            <person name="Huo Q."/>
            <person name="Li W."/>
            <person name="Guo W."/>
            <person name="Chen H."/>
            <person name="Zhou L."/>
            <person name="Ni X."/>
            <person name="Tian J."/>
            <person name="Zhou Y."/>
            <person name="Sheng Y."/>
            <person name="Liu T."/>
            <person name="Pan Y."/>
            <person name="Xia L."/>
            <person name="Li J."/>
            <person name="Zhao F."/>
            <person name="Cao W."/>
        </authorList>
    </citation>
    <scope>NUCLEOTIDE SEQUENCE</scope>
    <source>
        <strain evidence="1">Hyas-2018</strain>
    </source>
</reference>
<accession>A0ACB7RPV2</accession>
<keyword evidence="2" id="KW-1185">Reference proteome</keyword>
<sequence length="112" mass="12857">MKWNTIPVELPEMKAPEDDEQSDTAANEELNTDDVWSGFVESNFVTATDTFQEFVDAEEWKLAVCEEASTDDTIVVAVRRLQTMTTRTARMMSTRHQNQILRARTHCNTARM</sequence>
<comment type="caution">
    <text evidence="1">The sequence shown here is derived from an EMBL/GenBank/DDBJ whole genome shotgun (WGS) entry which is preliminary data.</text>
</comment>
<organism evidence="1 2">
    <name type="scientific">Hyalomma asiaticum</name>
    <name type="common">Tick</name>
    <dbReference type="NCBI Taxonomy" id="266040"/>
    <lineage>
        <taxon>Eukaryota</taxon>
        <taxon>Metazoa</taxon>
        <taxon>Ecdysozoa</taxon>
        <taxon>Arthropoda</taxon>
        <taxon>Chelicerata</taxon>
        <taxon>Arachnida</taxon>
        <taxon>Acari</taxon>
        <taxon>Parasitiformes</taxon>
        <taxon>Ixodida</taxon>
        <taxon>Ixodoidea</taxon>
        <taxon>Ixodidae</taxon>
        <taxon>Hyalomminae</taxon>
        <taxon>Hyalomma</taxon>
    </lineage>
</organism>
<protein>
    <submittedName>
        <fullName evidence="1">Uncharacterized protein</fullName>
    </submittedName>
</protein>